<organism evidence="2 3">
    <name type="scientific">Triticum urartu</name>
    <name type="common">Red wild einkorn</name>
    <name type="synonym">Crithodium urartu</name>
    <dbReference type="NCBI Taxonomy" id="4572"/>
    <lineage>
        <taxon>Eukaryota</taxon>
        <taxon>Viridiplantae</taxon>
        <taxon>Streptophyta</taxon>
        <taxon>Embryophyta</taxon>
        <taxon>Tracheophyta</taxon>
        <taxon>Spermatophyta</taxon>
        <taxon>Magnoliopsida</taxon>
        <taxon>Liliopsida</taxon>
        <taxon>Poales</taxon>
        <taxon>Poaceae</taxon>
        <taxon>BOP clade</taxon>
        <taxon>Pooideae</taxon>
        <taxon>Triticodae</taxon>
        <taxon>Triticeae</taxon>
        <taxon>Triticinae</taxon>
        <taxon>Triticum</taxon>
    </lineage>
</organism>
<evidence type="ECO:0000256" key="1">
    <source>
        <dbReference type="SAM" id="MobiDB-lite"/>
    </source>
</evidence>
<feature type="region of interest" description="Disordered" evidence="1">
    <location>
        <begin position="1"/>
        <end position="22"/>
    </location>
</feature>
<feature type="region of interest" description="Disordered" evidence="1">
    <location>
        <begin position="34"/>
        <end position="72"/>
    </location>
</feature>
<dbReference type="EnsemblPlants" id="TuG1812G0700003689.01.T02">
    <property type="protein sequence ID" value="TuG1812G0700003689.01.T02"/>
    <property type="gene ID" value="TuG1812G0700003689.01"/>
</dbReference>
<dbReference type="AlphaFoldDB" id="A0A8R7R2I0"/>
<proteinExistence type="predicted"/>
<keyword evidence="3" id="KW-1185">Reference proteome</keyword>
<accession>A0A8R7R2I0</accession>
<evidence type="ECO:0000313" key="3">
    <source>
        <dbReference type="Proteomes" id="UP000015106"/>
    </source>
</evidence>
<name>A0A8R7R2I0_TRIUA</name>
<evidence type="ECO:0000313" key="2">
    <source>
        <dbReference type="EnsemblPlants" id="TuG1812G0700003689.01.T02"/>
    </source>
</evidence>
<feature type="compositionally biased region" description="Polar residues" evidence="1">
    <location>
        <begin position="135"/>
        <end position="154"/>
    </location>
</feature>
<reference evidence="3" key="1">
    <citation type="journal article" date="2013" name="Nature">
        <title>Draft genome of the wheat A-genome progenitor Triticum urartu.</title>
        <authorList>
            <person name="Ling H.Q."/>
            <person name="Zhao S."/>
            <person name="Liu D."/>
            <person name="Wang J."/>
            <person name="Sun H."/>
            <person name="Zhang C."/>
            <person name="Fan H."/>
            <person name="Li D."/>
            <person name="Dong L."/>
            <person name="Tao Y."/>
            <person name="Gao C."/>
            <person name="Wu H."/>
            <person name="Li Y."/>
            <person name="Cui Y."/>
            <person name="Guo X."/>
            <person name="Zheng S."/>
            <person name="Wang B."/>
            <person name="Yu K."/>
            <person name="Liang Q."/>
            <person name="Yang W."/>
            <person name="Lou X."/>
            <person name="Chen J."/>
            <person name="Feng M."/>
            <person name="Jian J."/>
            <person name="Zhang X."/>
            <person name="Luo G."/>
            <person name="Jiang Y."/>
            <person name="Liu J."/>
            <person name="Wang Z."/>
            <person name="Sha Y."/>
            <person name="Zhang B."/>
            <person name="Wu H."/>
            <person name="Tang D."/>
            <person name="Shen Q."/>
            <person name="Xue P."/>
            <person name="Zou S."/>
            <person name="Wang X."/>
            <person name="Liu X."/>
            <person name="Wang F."/>
            <person name="Yang Y."/>
            <person name="An X."/>
            <person name="Dong Z."/>
            <person name="Zhang K."/>
            <person name="Zhang X."/>
            <person name="Luo M.C."/>
            <person name="Dvorak J."/>
            <person name="Tong Y."/>
            <person name="Wang J."/>
            <person name="Yang H."/>
            <person name="Li Z."/>
            <person name="Wang D."/>
            <person name="Zhang A."/>
            <person name="Wang J."/>
        </authorList>
    </citation>
    <scope>NUCLEOTIDE SEQUENCE</scope>
    <source>
        <strain evidence="3">cv. G1812</strain>
    </source>
</reference>
<feature type="region of interest" description="Disordered" evidence="1">
    <location>
        <begin position="106"/>
        <end position="154"/>
    </location>
</feature>
<reference evidence="2" key="2">
    <citation type="submission" date="2018-03" db="EMBL/GenBank/DDBJ databases">
        <title>The Triticum urartu genome reveals the dynamic nature of wheat genome evolution.</title>
        <authorList>
            <person name="Ling H."/>
            <person name="Ma B."/>
            <person name="Shi X."/>
            <person name="Liu H."/>
            <person name="Dong L."/>
            <person name="Sun H."/>
            <person name="Cao Y."/>
            <person name="Gao Q."/>
            <person name="Zheng S."/>
            <person name="Li Y."/>
            <person name="Yu Y."/>
            <person name="Du H."/>
            <person name="Qi M."/>
            <person name="Li Y."/>
            <person name="Yu H."/>
            <person name="Cui Y."/>
            <person name="Wang N."/>
            <person name="Chen C."/>
            <person name="Wu H."/>
            <person name="Zhao Y."/>
            <person name="Zhang J."/>
            <person name="Li Y."/>
            <person name="Zhou W."/>
            <person name="Zhang B."/>
            <person name="Hu W."/>
            <person name="Eijk M."/>
            <person name="Tang J."/>
            <person name="Witsenboer H."/>
            <person name="Zhao S."/>
            <person name="Li Z."/>
            <person name="Zhang A."/>
            <person name="Wang D."/>
            <person name="Liang C."/>
        </authorList>
    </citation>
    <scope>NUCLEOTIDE SEQUENCE [LARGE SCALE GENOMIC DNA]</scope>
    <source>
        <strain evidence="2">cv. G1812</strain>
    </source>
</reference>
<dbReference type="Gramene" id="TuG1812G0700003689.01.T02">
    <property type="protein sequence ID" value="TuG1812G0700003689.01.T02"/>
    <property type="gene ID" value="TuG1812G0700003689.01"/>
</dbReference>
<dbReference type="Proteomes" id="UP000015106">
    <property type="component" value="Chromosome 7"/>
</dbReference>
<reference evidence="2" key="3">
    <citation type="submission" date="2022-06" db="UniProtKB">
        <authorList>
            <consortium name="EnsemblPlants"/>
        </authorList>
    </citation>
    <scope>IDENTIFICATION</scope>
</reference>
<sequence length="154" mass="16763">VEENSTEVRSSEPGGTNANLSKVESTSLNVASLAHDEPTDGAVVHDSDTDVGAPDSTVAKQPAVREALSPRSEETWREIHEYLAEHTFTDIWEALVAVKNGFCDPPKKVSYPNKQSSKKLALPDSPESLDRLDAQSFQTKIHSSTSDFPVIRST</sequence>
<feature type="compositionally biased region" description="Polar residues" evidence="1">
    <location>
        <begin position="13"/>
        <end position="22"/>
    </location>
</feature>
<feature type="compositionally biased region" description="Basic and acidic residues" evidence="1">
    <location>
        <begin position="34"/>
        <end position="48"/>
    </location>
</feature>
<protein>
    <submittedName>
        <fullName evidence="2">Uncharacterized protein</fullName>
    </submittedName>
</protein>